<dbReference type="Proteomes" id="UP000191116">
    <property type="component" value="Unassembled WGS sequence"/>
</dbReference>
<evidence type="ECO:0000313" key="4">
    <source>
        <dbReference type="Proteomes" id="UP000191116"/>
    </source>
</evidence>
<dbReference type="SMART" id="SM00490">
    <property type="entry name" value="HELICc"/>
    <property type="match status" value="1"/>
</dbReference>
<dbReference type="Pfam" id="PF00271">
    <property type="entry name" value="Helicase_C"/>
    <property type="match status" value="1"/>
</dbReference>
<proteinExistence type="predicted"/>
<gene>
    <name evidence="3" type="ORF">CZ814_02541</name>
</gene>
<feature type="domain" description="Helicase C-terminal" evidence="2">
    <location>
        <begin position="430"/>
        <end position="590"/>
    </location>
</feature>
<evidence type="ECO:0000259" key="1">
    <source>
        <dbReference type="PROSITE" id="PS51192"/>
    </source>
</evidence>
<dbReference type="Pfam" id="PF04851">
    <property type="entry name" value="ResIII"/>
    <property type="match status" value="1"/>
</dbReference>
<dbReference type="OrthoDB" id="9804086at2"/>
<dbReference type="PANTHER" id="PTHR47962">
    <property type="entry name" value="ATP-DEPENDENT HELICASE LHR-RELATED-RELATED"/>
    <property type="match status" value="1"/>
</dbReference>
<sequence>MTDSISLYTGHNLTVGSYQDPLLDKLVIAINHASIIEISVSFIMKSGLDLLFNALLDALNRGAELRLLTSDYLSVTQPVALRELMLLVGKGANIRVFQCEGNISFHLKSYILIKSHHNQIDQGCAWVGSNYMSKMALTQGHEWALRFDYEKPNNSKAALEFHHIRQQFEHLFTHPLTHSLSHEWIDTYNTRYKKQNPHFIRLITTETELELDGFVPNNIQTEALLALEQTRLNGYQRGLVVLATGMGKTWLSAFDTKQMNAKRVLFVAHREEILLQAERTFLQLNENIRTGRYNGTSKDTEADYLFASIQTIGRREHLTLFDKKHFDYVIVDEFHHASSSTYQALLAYFEPVFLLGLTATPERSDQADILSLCDNNLVFERNLVHGIDNKILVPFDYYGIYDQFVNYQEIPWRNGKFDPTALDTAFATQQRAQHILKYWEAKKLTRTLAFCISKKHADYMAKFFCNKGYNAAAVYSDSTMPRNEALTALQNGVIDIIFSVDLFNEGTDIPSIDTILMIRPTESKILFLQQLGRGLRQSKDTQKDKLLVLDFIGNHQSFLTKPSALLDISSTREIAKRSAKPITLTDDCFINFEPELTQFWQELASRYKTSSIDEYRELKNILDHRPTATEFMQANYRLDKVKQQHGSWFSLVATGEKTLELTHLVNNYGKFLHHGIAQTAMTKCFKAILLEAFLHLDGFTTPPTTERLAEQSLIVLNRYPELKAKDVAKAELQCKSTDSRWHQYWLKNPIKAYTTTNKNGEQWFSISDGRFTANFNVEQEDKQQLHEAVRELVDLRLAQYVQRNTENQI</sequence>
<dbReference type="InterPro" id="IPR006935">
    <property type="entry name" value="Helicase/UvrB_N"/>
</dbReference>
<protein>
    <submittedName>
        <fullName evidence="3">Type I restriction enzyme EcoKI subunit R</fullName>
    </submittedName>
</protein>
<organism evidence="3 4">
    <name type="scientific">Photobacterium toruni</name>
    <dbReference type="NCBI Taxonomy" id="1935446"/>
    <lineage>
        <taxon>Bacteria</taxon>
        <taxon>Pseudomonadati</taxon>
        <taxon>Pseudomonadota</taxon>
        <taxon>Gammaproteobacteria</taxon>
        <taxon>Vibrionales</taxon>
        <taxon>Vibrionaceae</taxon>
        <taxon>Photobacterium</taxon>
    </lineage>
</organism>
<accession>A0A1T4TWK7</accession>
<dbReference type="SUPFAM" id="SSF56024">
    <property type="entry name" value="Phospholipase D/nuclease"/>
    <property type="match status" value="1"/>
</dbReference>
<dbReference type="RefSeq" id="WP_080175315.1">
    <property type="nucleotide sequence ID" value="NZ_AP024855.1"/>
</dbReference>
<evidence type="ECO:0000259" key="2">
    <source>
        <dbReference type="PROSITE" id="PS51194"/>
    </source>
</evidence>
<dbReference type="InterPro" id="IPR001650">
    <property type="entry name" value="Helicase_C-like"/>
</dbReference>
<name>A0A1T4TWK7_9GAMM</name>
<feature type="domain" description="Helicase ATP-binding" evidence="1">
    <location>
        <begin position="229"/>
        <end position="379"/>
    </location>
</feature>
<dbReference type="SMART" id="SM00487">
    <property type="entry name" value="DEXDc"/>
    <property type="match status" value="1"/>
</dbReference>
<dbReference type="EMBL" id="FUWP01000014">
    <property type="protein sequence ID" value="SKA44847.1"/>
    <property type="molecule type" value="Genomic_DNA"/>
</dbReference>
<dbReference type="CDD" id="cd18032">
    <property type="entry name" value="DEXHc_RE_I_III_res"/>
    <property type="match status" value="1"/>
</dbReference>
<dbReference type="PANTHER" id="PTHR47962:SF4">
    <property type="entry name" value="HELICASE"/>
    <property type="match status" value="1"/>
</dbReference>
<dbReference type="Gene3D" id="3.40.50.300">
    <property type="entry name" value="P-loop containing nucleotide triphosphate hydrolases"/>
    <property type="match status" value="2"/>
</dbReference>
<dbReference type="Gene3D" id="3.30.870.10">
    <property type="entry name" value="Endonuclease Chain A"/>
    <property type="match status" value="1"/>
</dbReference>
<dbReference type="GO" id="GO:0003677">
    <property type="term" value="F:DNA binding"/>
    <property type="evidence" value="ECO:0007669"/>
    <property type="project" value="InterPro"/>
</dbReference>
<dbReference type="AlphaFoldDB" id="A0A1T4TWK7"/>
<dbReference type="CDD" id="cd18799">
    <property type="entry name" value="SF2_C_EcoAI-like"/>
    <property type="match status" value="1"/>
</dbReference>
<dbReference type="SUPFAM" id="SSF52540">
    <property type="entry name" value="P-loop containing nucleoside triphosphate hydrolases"/>
    <property type="match status" value="1"/>
</dbReference>
<dbReference type="InterPro" id="IPR014001">
    <property type="entry name" value="Helicase_ATP-bd"/>
</dbReference>
<reference evidence="3 4" key="1">
    <citation type="submission" date="2017-02" db="EMBL/GenBank/DDBJ databases">
        <authorList>
            <person name="Peterson S.W."/>
        </authorList>
    </citation>
    <scope>NUCLEOTIDE SEQUENCE [LARGE SCALE GENOMIC DNA]</scope>
    <source>
        <strain evidence="3 4">CECT 9189</strain>
    </source>
</reference>
<dbReference type="GO" id="GO:0005524">
    <property type="term" value="F:ATP binding"/>
    <property type="evidence" value="ECO:0007669"/>
    <property type="project" value="InterPro"/>
</dbReference>
<evidence type="ECO:0000313" key="3">
    <source>
        <dbReference type="EMBL" id="SKA44847.1"/>
    </source>
</evidence>
<dbReference type="GO" id="GO:0016887">
    <property type="term" value="F:ATP hydrolysis activity"/>
    <property type="evidence" value="ECO:0007669"/>
    <property type="project" value="TreeGrafter"/>
</dbReference>
<dbReference type="PROSITE" id="PS51192">
    <property type="entry name" value="HELICASE_ATP_BIND_1"/>
    <property type="match status" value="1"/>
</dbReference>
<dbReference type="InterPro" id="IPR052511">
    <property type="entry name" value="ATP-dep_Helicase"/>
</dbReference>
<dbReference type="InterPro" id="IPR027417">
    <property type="entry name" value="P-loop_NTPase"/>
</dbReference>
<dbReference type="PROSITE" id="PS51194">
    <property type="entry name" value="HELICASE_CTER"/>
    <property type="match status" value="1"/>
</dbReference>